<dbReference type="GO" id="GO:0005524">
    <property type="term" value="F:ATP binding"/>
    <property type="evidence" value="ECO:0007669"/>
    <property type="project" value="UniProtKB-KW"/>
</dbReference>
<feature type="compositionally biased region" description="Pro residues" evidence="10">
    <location>
        <begin position="586"/>
        <end position="595"/>
    </location>
</feature>
<dbReference type="InterPro" id="IPR000719">
    <property type="entry name" value="Prot_kinase_dom"/>
</dbReference>
<dbReference type="InterPro" id="IPR014729">
    <property type="entry name" value="Rossmann-like_a/b/a_fold"/>
</dbReference>
<dbReference type="SUPFAM" id="SSF56112">
    <property type="entry name" value="Protein kinase-like (PK-like)"/>
    <property type="match status" value="1"/>
</dbReference>
<dbReference type="Pfam" id="PF00582">
    <property type="entry name" value="Usp"/>
    <property type="match status" value="2"/>
</dbReference>
<dbReference type="GO" id="GO:0004672">
    <property type="term" value="F:protein kinase activity"/>
    <property type="evidence" value="ECO:0007669"/>
    <property type="project" value="InterPro"/>
</dbReference>
<keyword evidence="4" id="KW-0808">Transferase</keyword>
<dbReference type="Pfam" id="PF00069">
    <property type="entry name" value="Pkinase"/>
    <property type="match status" value="1"/>
</dbReference>
<dbReference type="SMART" id="SM00220">
    <property type="entry name" value="S_TKc"/>
    <property type="match status" value="1"/>
</dbReference>
<proteinExistence type="predicted"/>
<dbReference type="CDD" id="cd01989">
    <property type="entry name" value="USP_STK_Ubox_N"/>
    <property type="match status" value="2"/>
</dbReference>
<feature type="region of interest" description="Disordered" evidence="10">
    <location>
        <begin position="1147"/>
        <end position="1197"/>
    </location>
</feature>
<dbReference type="InterPro" id="IPR011009">
    <property type="entry name" value="Kinase-like_dom_sf"/>
</dbReference>
<feature type="compositionally biased region" description="Low complexity" evidence="10">
    <location>
        <begin position="1176"/>
        <end position="1197"/>
    </location>
</feature>
<evidence type="ECO:0000256" key="9">
    <source>
        <dbReference type="SAM" id="Coils"/>
    </source>
</evidence>
<evidence type="ECO:0000313" key="12">
    <source>
        <dbReference type="Proteomes" id="UP000504621"/>
    </source>
</evidence>
<evidence type="ECO:0000256" key="6">
    <source>
        <dbReference type="ARBA" id="ARBA00022786"/>
    </source>
</evidence>
<dbReference type="RefSeq" id="XP_021275534.1">
    <property type="nucleotide sequence ID" value="XM_021419859.1"/>
</dbReference>
<comment type="pathway">
    <text evidence="2">Protein modification; protein ubiquitination.</text>
</comment>
<keyword evidence="6" id="KW-0833">Ubl conjugation pathway</keyword>
<keyword evidence="8 9" id="KW-0175">Coiled coil</keyword>
<feature type="compositionally biased region" description="Polar residues" evidence="10">
    <location>
        <begin position="1155"/>
        <end position="1175"/>
    </location>
</feature>
<evidence type="ECO:0000256" key="1">
    <source>
        <dbReference type="ARBA" id="ARBA00000900"/>
    </source>
</evidence>
<organism evidence="12 13">
    <name type="scientific">Herrania umbratica</name>
    <dbReference type="NCBI Taxonomy" id="108875"/>
    <lineage>
        <taxon>Eukaryota</taxon>
        <taxon>Viridiplantae</taxon>
        <taxon>Streptophyta</taxon>
        <taxon>Embryophyta</taxon>
        <taxon>Tracheophyta</taxon>
        <taxon>Spermatophyta</taxon>
        <taxon>Magnoliopsida</taxon>
        <taxon>eudicotyledons</taxon>
        <taxon>Gunneridae</taxon>
        <taxon>Pentapetalae</taxon>
        <taxon>rosids</taxon>
        <taxon>malvids</taxon>
        <taxon>Malvales</taxon>
        <taxon>Malvaceae</taxon>
        <taxon>Byttnerioideae</taxon>
        <taxon>Herrania</taxon>
    </lineage>
</organism>
<dbReference type="PANTHER" id="PTHR45647:SF37">
    <property type="entry name" value="U-BOX DOMAIN-CONTAINING PROTEIN 35-LIKE ISOFORM X1"/>
    <property type="match status" value="1"/>
</dbReference>
<dbReference type="InterPro" id="IPR006016">
    <property type="entry name" value="UspA"/>
</dbReference>
<gene>
    <name evidence="13" type="primary">LOC110410235</name>
</gene>
<dbReference type="EC" id="2.3.2.27" evidence="3"/>
<sequence length="1197" mass="134113">MFQIRENGERREGRERLVAVAVDRDKSSQRALKWTVENFITRGQTVRLVHVIPRPPSNPNPVGIDDTVAERQLDNQTMDLFLPFRRYCTRRQIQCEAIVLEDPDVAKALIEYITQCGIQTLLLGATSKTGLSRLFKATDIPASVLKWAPDFCNIYVISKGKVAAIRSATRPVPIIRGGGSSTRLEPQNLNKEAPSVISLSRENDGLFYDELAAPENDISCSSSDGSFLSFYQNLGSSPNQHNVEPCRRPRFSDVGTSSASLGCAEDTNEEIRRLRIELKQTMDMYHAACREALAAKQKVKELQEWKRREERRVREAQQAQEASSSVVEKEKARFKAALEATEAAQRFVELEVQKRVEAERKALREAEEREMLFLHALGHSHMVVKYQSLFHILAVLFLFYFYFKKRKQGIMARRNNGEKRDASVAVAIDKDKGSQYALKWAVDHLMSRGQAITLLHVKTKPSSIPTPTGNHVNISDVNDDVAKAYKQQLDNQAKEVFLPFRCFCSRKDIKCNEIILEDTDIAKALIDFVLSSSVETLVLGAPSKSGFVRRFRTSDVPTNVSKAAPEYCTVYVIGKGKISSVRSASAPPPTRPLPPRAHSQTQPANILEPTDAPSGSAYNPRYRAVGDRPQHPPRSMPEDMEIRSPFTRGHIKYEPSIPDSDISFVSSGRPSTDRMFPSLYDNLEYGTPRLSVSSDYDNRSFGSSYSGNRSTDFSSSQYEFSSSSLESGRTSWSSQNMDDVEAEMRRLRQELKQTMDMYSAACKEALTAKQRAKELHSWKLQEEQKIEEARLSEEAALSLAEKEKAKCKAAIEAAQAAQRIAELEAQKRINAEKKASKEADQRKMAKKSLGHDLRYRRYTIEEIEAATEHFSSSRKIGEGGYGPVYKCNLDHTPVAIKVLRPDAAQGESQFHQEVEVLSCIRHPNMVLLLGACPEYGCLVYEYMANGNLEDRLFRRNNTPVLPWQVRFRIAAEIATGLLFLHQTKPEPLVHRDLKPANILLDRNYVSKISDVGLARLVPPSVANSVTQYHMTSTAGTFCYIDPEYQQTGMLGTKSDIYSLGILLLQIITAKPPMGLTHHVDHAIENGSFADILDPAVLDWPAEEALIFAKLALKCSELRRKDRPDLGQVVLPELNRLRTLGEENMPFITLGGSAGPSPNHSQASTSSNQDFLSDPQSVQSGYDSSRSRSNTSSFTGRR</sequence>
<name>A0A6J0ZMN6_9ROSI</name>
<dbReference type="GeneID" id="110410235"/>
<feature type="coiled-coil region" evidence="9">
    <location>
        <begin position="264"/>
        <end position="322"/>
    </location>
</feature>
<evidence type="ECO:0000256" key="3">
    <source>
        <dbReference type="ARBA" id="ARBA00012483"/>
    </source>
</evidence>
<feature type="compositionally biased region" description="Basic and acidic residues" evidence="10">
    <location>
        <begin position="624"/>
        <end position="642"/>
    </location>
</feature>
<dbReference type="PANTHER" id="PTHR45647">
    <property type="entry name" value="OS02G0152300 PROTEIN"/>
    <property type="match status" value="1"/>
</dbReference>
<keyword evidence="7" id="KW-0067">ATP-binding</keyword>
<protein>
    <recommendedName>
        <fullName evidence="3">RING-type E3 ubiquitin transferase</fullName>
        <ecNumber evidence="3">2.3.2.27</ecNumber>
    </recommendedName>
</protein>
<dbReference type="GO" id="GO:0061630">
    <property type="term" value="F:ubiquitin protein ligase activity"/>
    <property type="evidence" value="ECO:0007669"/>
    <property type="project" value="UniProtKB-EC"/>
</dbReference>
<dbReference type="AlphaFoldDB" id="A0A6J0ZMN6"/>
<dbReference type="Gene3D" id="1.10.510.10">
    <property type="entry name" value="Transferase(Phosphotransferase) domain 1"/>
    <property type="match status" value="1"/>
</dbReference>
<dbReference type="FunFam" id="1.10.510.10:FF:000498">
    <property type="entry name" value="U-box domain-containing protein 51"/>
    <property type="match status" value="1"/>
</dbReference>
<feature type="region of interest" description="Disordered" evidence="10">
    <location>
        <begin position="580"/>
        <end position="670"/>
    </location>
</feature>
<dbReference type="InterPro" id="IPR051348">
    <property type="entry name" value="U-box_ubiquitin_ligases"/>
</dbReference>
<dbReference type="PROSITE" id="PS50011">
    <property type="entry name" value="PROTEIN_KINASE_DOM"/>
    <property type="match status" value="1"/>
</dbReference>
<reference evidence="13" key="1">
    <citation type="submission" date="2025-08" db="UniProtKB">
        <authorList>
            <consortium name="RefSeq"/>
        </authorList>
    </citation>
    <scope>IDENTIFICATION</scope>
    <source>
        <tissue evidence="13">Leaf</tissue>
    </source>
</reference>
<dbReference type="OrthoDB" id="4062651at2759"/>
<keyword evidence="5" id="KW-0547">Nucleotide-binding</keyword>
<evidence type="ECO:0000256" key="5">
    <source>
        <dbReference type="ARBA" id="ARBA00022741"/>
    </source>
</evidence>
<feature type="coiled-coil region" evidence="9">
    <location>
        <begin position="737"/>
        <end position="764"/>
    </location>
</feature>
<accession>A0A6J0ZMN6</accession>
<dbReference type="Gene3D" id="3.30.200.20">
    <property type="entry name" value="Phosphorylase Kinase, domain 1"/>
    <property type="match status" value="1"/>
</dbReference>
<evidence type="ECO:0000256" key="7">
    <source>
        <dbReference type="ARBA" id="ARBA00022840"/>
    </source>
</evidence>
<evidence type="ECO:0000259" key="11">
    <source>
        <dbReference type="PROSITE" id="PS50011"/>
    </source>
</evidence>
<comment type="catalytic activity">
    <reaction evidence="1">
        <text>S-ubiquitinyl-[E2 ubiquitin-conjugating enzyme]-L-cysteine + [acceptor protein]-L-lysine = [E2 ubiquitin-conjugating enzyme]-L-cysteine + N(6)-ubiquitinyl-[acceptor protein]-L-lysine.</text>
        <dbReference type="EC" id="2.3.2.27"/>
    </reaction>
</comment>
<dbReference type="InterPro" id="IPR008271">
    <property type="entry name" value="Ser/Thr_kinase_AS"/>
</dbReference>
<evidence type="ECO:0000256" key="2">
    <source>
        <dbReference type="ARBA" id="ARBA00004906"/>
    </source>
</evidence>
<evidence type="ECO:0000256" key="10">
    <source>
        <dbReference type="SAM" id="MobiDB-lite"/>
    </source>
</evidence>
<keyword evidence="12" id="KW-1185">Reference proteome</keyword>
<feature type="domain" description="Protein kinase" evidence="11">
    <location>
        <begin position="870"/>
        <end position="1147"/>
    </location>
</feature>
<dbReference type="Proteomes" id="UP000504621">
    <property type="component" value="Unplaced"/>
</dbReference>
<evidence type="ECO:0000256" key="4">
    <source>
        <dbReference type="ARBA" id="ARBA00022679"/>
    </source>
</evidence>
<dbReference type="PROSITE" id="PS00108">
    <property type="entry name" value="PROTEIN_KINASE_ST"/>
    <property type="match status" value="1"/>
</dbReference>
<evidence type="ECO:0000313" key="13">
    <source>
        <dbReference type="RefSeq" id="XP_021275534.1"/>
    </source>
</evidence>
<dbReference type="FunFam" id="3.30.200.20:FF:000162">
    <property type="entry name" value="Adenine nucleotide alpha hydrolase-like domain kinase"/>
    <property type="match status" value="1"/>
</dbReference>
<dbReference type="SUPFAM" id="SSF52402">
    <property type="entry name" value="Adenine nucleotide alpha hydrolases-like"/>
    <property type="match status" value="2"/>
</dbReference>
<evidence type="ECO:0000256" key="8">
    <source>
        <dbReference type="ARBA" id="ARBA00023054"/>
    </source>
</evidence>
<feature type="coiled-coil region" evidence="9">
    <location>
        <begin position="797"/>
        <end position="833"/>
    </location>
</feature>
<dbReference type="Gene3D" id="3.40.50.620">
    <property type="entry name" value="HUPs"/>
    <property type="match status" value="2"/>
</dbReference>